<dbReference type="OrthoDB" id="1751216at2759"/>
<dbReference type="AlphaFoldDB" id="A0A8S0SPS3"/>
<name>A0A8S0SPS3_OLEEU</name>
<accession>A0A8S0SPS3</accession>
<dbReference type="Gramene" id="OE9A038352T1">
    <property type="protein sequence ID" value="OE9A038352C1"/>
    <property type="gene ID" value="OE9A038352"/>
</dbReference>
<protein>
    <submittedName>
        <fullName evidence="2">Uncharacterized protein</fullName>
    </submittedName>
</protein>
<gene>
    <name evidence="2" type="ORF">OLEA9_A038352</name>
</gene>
<feature type="compositionally biased region" description="Pro residues" evidence="1">
    <location>
        <begin position="107"/>
        <end position="129"/>
    </location>
</feature>
<dbReference type="EMBL" id="CACTIH010005478">
    <property type="protein sequence ID" value="CAA2994670.1"/>
    <property type="molecule type" value="Genomic_DNA"/>
</dbReference>
<evidence type="ECO:0000313" key="3">
    <source>
        <dbReference type="Proteomes" id="UP000594638"/>
    </source>
</evidence>
<evidence type="ECO:0000313" key="2">
    <source>
        <dbReference type="EMBL" id="CAA2994670.1"/>
    </source>
</evidence>
<feature type="compositionally biased region" description="Pro residues" evidence="1">
    <location>
        <begin position="135"/>
        <end position="146"/>
    </location>
</feature>
<evidence type="ECO:0000256" key="1">
    <source>
        <dbReference type="SAM" id="MobiDB-lite"/>
    </source>
</evidence>
<feature type="region of interest" description="Disordered" evidence="1">
    <location>
        <begin position="92"/>
        <end position="154"/>
    </location>
</feature>
<proteinExistence type="predicted"/>
<dbReference type="Proteomes" id="UP000594638">
    <property type="component" value="Unassembled WGS sequence"/>
</dbReference>
<comment type="caution">
    <text evidence="2">The sequence shown here is derived from an EMBL/GenBank/DDBJ whole genome shotgun (WGS) entry which is preliminary data.</text>
</comment>
<organism evidence="2 3">
    <name type="scientific">Olea europaea subsp. europaea</name>
    <dbReference type="NCBI Taxonomy" id="158383"/>
    <lineage>
        <taxon>Eukaryota</taxon>
        <taxon>Viridiplantae</taxon>
        <taxon>Streptophyta</taxon>
        <taxon>Embryophyta</taxon>
        <taxon>Tracheophyta</taxon>
        <taxon>Spermatophyta</taxon>
        <taxon>Magnoliopsida</taxon>
        <taxon>eudicotyledons</taxon>
        <taxon>Gunneridae</taxon>
        <taxon>Pentapetalae</taxon>
        <taxon>asterids</taxon>
        <taxon>lamiids</taxon>
        <taxon>Lamiales</taxon>
        <taxon>Oleaceae</taxon>
        <taxon>Oleeae</taxon>
        <taxon>Olea</taxon>
    </lineage>
</organism>
<sequence>MAYRSSICRKRRLLKIFGSQLKSWEIEQTHMRFLDSFKTPTLRLKALRESPGLTQEIIDNPQKSIGPIEKGFDAFEEMRHRFLSFKKDKYFLSPSSRGSLQPEIPKPEFPPLPELPTLPKPEIPGFPKPEFPDIPELPKPSFPSIPDPHSTTNP</sequence>
<keyword evidence="3" id="KW-1185">Reference proteome</keyword>
<reference evidence="2 3" key="1">
    <citation type="submission" date="2019-12" db="EMBL/GenBank/DDBJ databases">
        <authorList>
            <person name="Alioto T."/>
            <person name="Alioto T."/>
            <person name="Gomez Garrido J."/>
        </authorList>
    </citation>
    <scope>NUCLEOTIDE SEQUENCE [LARGE SCALE GENOMIC DNA]</scope>
</reference>